<proteinExistence type="predicted"/>
<reference evidence="1 2" key="1">
    <citation type="submission" date="2018-12" db="EMBL/GenBank/DDBJ databases">
        <title>Draft Genome Sequences Human Pathogenic Acinetobacter baumannii Strains.</title>
        <authorList>
            <person name="Madhi M."/>
            <person name="Ronco T."/>
            <person name="Olsen R.H."/>
            <person name="Hassani A."/>
        </authorList>
    </citation>
    <scope>NUCLEOTIDE SEQUENCE [LARGE SCALE GENOMIC DNA]</scope>
    <source>
        <strain evidence="1 2">AB3</strain>
    </source>
</reference>
<dbReference type="RefSeq" id="WP_000030837.1">
    <property type="nucleotide sequence ID" value="NZ_CAXYND010000002.1"/>
</dbReference>
<dbReference type="Proteomes" id="UP000268239">
    <property type="component" value="Unassembled WGS sequence"/>
</dbReference>
<organism evidence="1 2">
    <name type="scientific">Acinetobacter baumannii</name>
    <dbReference type="NCBI Taxonomy" id="470"/>
    <lineage>
        <taxon>Bacteria</taxon>
        <taxon>Pseudomonadati</taxon>
        <taxon>Pseudomonadota</taxon>
        <taxon>Gammaproteobacteria</taxon>
        <taxon>Moraxellales</taxon>
        <taxon>Moraxellaceae</taxon>
        <taxon>Acinetobacter</taxon>
        <taxon>Acinetobacter calcoaceticus/baumannii complex</taxon>
    </lineage>
</organism>
<gene>
    <name evidence="1" type="ORF">EJ062_01250</name>
</gene>
<evidence type="ECO:0000313" key="1">
    <source>
        <dbReference type="EMBL" id="RTQ85552.1"/>
    </source>
</evidence>
<comment type="caution">
    <text evidence="1">The sequence shown here is derived from an EMBL/GenBank/DDBJ whole genome shotgun (WGS) entry which is preliminary data.</text>
</comment>
<accession>A0AAX1ZTJ4</accession>
<sequence>MSKCFLGWNDKLVEIHIKDSVQLSDINIDFTFYPCGQEGDFFESEADKYIVVKTPRACYRFEIEELSKETDFSTKGLIETKVHAKYRESQLVLT</sequence>
<dbReference type="EMBL" id="RXLU01000005">
    <property type="protein sequence ID" value="RTQ85552.1"/>
    <property type="molecule type" value="Genomic_DNA"/>
</dbReference>
<dbReference type="AlphaFoldDB" id="A0AAX1ZTJ4"/>
<protein>
    <submittedName>
        <fullName evidence="1">Uncharacterized protein</fullName>
    </submittedName>
</protein>
<evidence type="ECO:0000313" key="2">
    <source>
        <dbReference type="Proteomes" id="UP000268239"/>
    </source>
</evidence>
<name>A0AAX1ZTJ4_ACIBA</name>